<proteinExistence type="predicted"/>
<dbReference type="CDD" id="cd07822">
    <property type="entry name" value="SRPBCC_4"/>
    <property type="match status" value="1"/>
</dbReference>
<gene>
    <name evidence="1" type="ORF">DB30_04381</name>
</gene>
<dbReference type="Proteomes" id="UP000031599">
    <property type="component" value="Unassembled WGS sequence"/>
</dbReference>
<reference evidence="1 2" key="1">
    <citation type="submission" date="2014-12" db="EMBL/GenBank/DDBJ databases">
        <title>Genome assembly of Enhygromyxa salina DSM 15201.</title>
        <authorList>
            <person name="Sharma G."/>
            <person name="Subramanian S."/>
        </authorList>
    </citation>
    <scope>NUCLEOTIDE SEQUENCE [LARGE SCALE GENOMIC DNA]</scope>
    <source>
        <strain evidence="1 2">DSM 15201</strain>
    </source>
</reference>
<sequence>MALHLATLLSSSLAATGCAHDAALPKGQVIEYEASAEIDAPPELVWATLVEFQAYAQWNPWLVEAEQLGPLEPGAGVNAKVRLGDEPLRTAKHRVVRVEAPAVLCWRDAGWQVGLVQAQRCRFLEARADGGTSLRVTLTLGGAARGMAVRKYGAAMSEGLASETAALAAEAERRAGAPP</sequence>
<evidence type="ECO:0000313" key="2">
    <source>
        <dbReference type="Proteomes" id="UP000031599"/>
    </source>
</evidence>
<organism evidence="1 2">
    <name type="scientific">Enhygromyxa salina</name>
    <dbReference type="NCBI Taxonomy" id="215803"/>
    <lineage>
        <taxon>Bacteria</taxon>
        <taxon>Pseudomonadati</taxon>
        <taxon>Myxococcota</taxon>
        <taxon>Polyangia</taxon>
        <taxon>Nannocystales</taxon>
        <taxon>Nannocystaceae</taxon>
        <taxon>Enhygromyxa</taxon>
    </lineage>
</organism>
<evidence type="ECO:0000313" key="1">
    <source>
        <dbReference type="EMBL" id="KIG16468.1"/>
    </source>
</evidence>
<dbReference type="AlphaFoldDB" id="A0A0C1ZZ01"/>
<name>A0A0C1ZZ01_9BACT</name>
<accession>A0A0C1ZZ01</accession>
<dbReference type="Pfam" id="PF10604">
    <property type="entry name" value="Polyketide_cyc2"/>
    <property type="match status" value="1"/>
</dbReference>
<protein>
    <recommendedName>
        <fullName evidence="3">Polyketide cyclase / dehydrase and lipid transport</fullName>
    </recommendedName>
</protein>
<dbReference type="EMBL" id="JMCC02000037">
    <property type="protein sequence ID" value="KIG16468.1"/>
    <property type="molecule type" value="Genomic_DNA"/>
</dbReference>
<dbReference type="SUPFAM" id="SSF55961">
    <property type="entry name" value="Bet v1-like"/>
    <property type="match status" value="1"/>
</dbReference>
<comment type="caution">
    <text evidence="1">The sequence shown here is derived from an EMBL/GenBank/DDBJ whole genome shotgun (WGS) entry which is preliminary data.</text>
</comment>
<dbReference type="Gene3D" id="3.30.530.20">
    <property type="match status" value="1"/>
</dbReference>
<dbReference type="InterPro" id="IPR019587">
    <property type="entry name" value="Polyketide_cyclase/dehydratase"/>
</dbReference>
<dbReference type="InterPro" id="IPR023393">
    <property type="entry name" value="START-like_dom_sf"/>
</dbReference>
<evidence type="ECO:0008006" key="3">
    <source>
        <dbReference type="Google" id="ProtNLM"/>
    </source>
</evidence>